<accession>A0A1G9WJX1</accession>
<dbReference type="Gene3D" id="3.20.20.80">
    <property type="entry name" value="Glycosidases"/>
    <property type="match status" value="1"/>
</dbReference>
<evidence type="ECO:0000256" key="7">
    <source>
        <dbReference type="SAM" id="MobiDB-lite"/>
    </source>
</evidence>
<evidence type="ECO:0000313" key="9">
    <source>
        <dbReference type="EMBL" id="SDM84824.1"/>
    </source>
</evidence>
<dbReference type="SUPFAM" id="SSF51445">
    <property type="entry name" value="(Trans)glycosidases"/>
    <property type="match status" value="1"/>
</dbReference>
<dbReference type="PANTHER" id="PTHR31297">
    <property type="entry name" value="GLUCAN ENDO-1,6-BETA-GLUCOSIDASE B"/>
    <property type="match status" value="1"/>
</dbReference>
<dbReference type="AlphaFoldDB" id="A0A1G9WJX1"/>
<keyword evidence="2" id="KW-0378">Hydrolase</keyword>
<keyword evidence="10" id="KW-1185">Reference proteome</keyword>
<evidence type="ECO:0000256" key="4">
    <source>
        <dbReference type="ARBA" id="ARBA00023277"/>
    </source>
</evidence>
<protein>
    <submittedName>
        <fullName evidence="9">Aryl-phospho-beta-D-glucosidase BglC, GH1 family</fullName>
    </submittedName>
</protein>
<dbReference type="PANTHER" id="PTHR31297:SF41">
    <property type="entry name" value="ENDOGLUCANASE, PUTATIVE (AFU_ORTHOLOGUE AFUA_5G01830)-RELATED"/>
    <property type="match status" value="1"/>
</dbReference>
<dbReference type="Proteomes" id="UP000187651">
    <property type="component" value="Unassembled WGS sequence"/>
</dbReference>
<evidence type="ECO:0000259" key="8">
    <source>
        <dbReference type="Pfam" id="PF00150"/>
    </source>
</evidence>
<evidence type="ECO:0000256" key="3">
    <source>
        <dbReference type="ARBA" id="ARBA00023001"/>
    </source>
</evidence>
<dbReference type="EMBL" id="FNHZ01000003">
    <property type="protein sequence ID" value="SDM84824.1"/>
    <property type="molecule type" value="Genomic_DNA"/>
</dbReference>
<sequence>MIRLKNFFKKALACALVATTVITTNFTYNSTLTMAADETTEETFFEDVNLSDFYNWKKGIYQSNGHYDAWNSFLSTKEYMRVTPGEVYKISCSSSEYYIVVSQFDADFNIVSYDDTIYDGSEVIIKDTTKYVTVSIYNPSNYSMTYTRFSDLFADGFTISQEKITDYSSDVSKTNLNNPGLWKRGLISTDGSKILNYTSYMCLRNLVTVDPSKTYVYKTNISSLRLIINELDENEKVIQRDEITNESTISFNEKTKYLSISAYNASDYSLTIGQFRYYLENSTYSLSLQATENASEEENTKTPDEKPSTEPETEPETPEQPADEDLVVNENVLTSLDSSLEWVAGSFDEKGQVKDINDYIRLDSYYLVNQESIKITMPNNFLRLIINEYDENKNFIKSVDLGNCDIFTADESAKYVTYSLYEYSCEEVLELETSELISHIDTAIDFTVIEDLEAIREDAESLTSEVHKGTLSNASNYRYGHYYSWGGYYEQASGVYCTRNKYAIQADKTYYLNVNDSRMQLALVEYDSEGNTIRYVDHLTNGSKYEPSQNACYVAFNLSSSVWGVDVLGLLDAGLTIDLNTEYYCTGLESVDIDDFDFADFTNYQMGSFSSTGFNVSADSLATSCYLDLSKAADTYRVNLDNHYLRMTIVEYTEDGTYVKTTTFQSGEMFTPDDTTAYIGVYIKRNTSSYSESDYRTFFNDKQTVSLTEFTSYKHNTTMNAISATEFMNTMNVGWNLGNSLDSHYGDRTGTGVLNQETTWGNIVITEDLIEYVKAQGFNTIRIPVTWYYNTYTDENGNLKVVDDWFERVQTVVDYAIKNDMYVILNTHHEQPIIYAGTSEDSFNQVLSDAEDLWTEIATYFADYDEHLIFESYNEVDNVALSWNYSDTAADQMNQLNQLFVDTVRATGGNNSERLLIVPTLLDGYESSFRDAFSLPTDSATDKLIVEVHDYSTAFDQDIDSLFEPISNWSAEIGAPVIIGEFGTKPNYSPSEYRAEAASNYVARAAAYGIKCVYWDDGNLNNYGLVNRVDYSQSNTEVLSAIVNAAAYETSNKTTYNSMDSFVWMSLNQSTGALKEDKYWGTIVTDIDGKGVEIPEGAEYLTVLLSVTGEFYQARVHYVHFYDENMNVLQTNNSSSGNLMATYTIPEGAKYVRVGINNSYMACKEQMYASYFNSGLLSLTLGFVDLDDSGSYVKVE</sequence>
<evidence type="ECO:0000256" key="2">
    <source>
        <dbReference type="ARBA" id="ARBA00022801"/>
    </source>
</evidence>
<proteinExistence type="inferred from homology"/>
<organism evidence="9 10">
    <name type="scientific">Lachnospira pectinoschiza</name>
    <dbReference type="NCBI Taxonomy" id="28052"/>
    <lineage>
        <taxon>Bacteria</taxon>
        <taxon>Bacillati</taxon>
        <taxon>Bacillota</taxon>
        <taxon>Clostridia</taxon>
        <taxon>Lachnospirales</taxon>
        <taxon>Lachnospiraceae</taxon>
        <taxon>Lachnospira</taxon>
    </lineage>
</organism>
<dbReference type="InterPro" id="IPR001547">
    <property type="entry name" value="Glyco_hydro_5"/>
</dbReference>
<evidence type="ECO:0000256" key="5">
    <source>
        <dbReference type="ARBA" id="ARBA00023295"/>
    </source>
</evidence>
<keyword evidence="4" id="KW-0119">Carbohydrate metabolism</keyword>
<dbReference type="InterPro" id="IPR018087">
    <property type="entry name" value="Glyco_hydro_5_CS"/>
</dbReference>
<feature type="domain" description="Glycoside hydrolase family 5" evidence="8">
    <location>
        <begin position="753"/>
        <end position="1017"/>
    </location>
</feature>
<evidence type="ECO:0000313" key="10">
    <source>
        <dbReference type="Proteomes" id="UP000187651"/>
    </source>
</evidence>
<reference evidence="10" key="1">
    <citation type="submission" date="2016-10" db="EMBL/GenBank/DDBJ databases">
        <authorList>
            <person name="Varghese N."/>
            <person name="Submissions S."/>
        </authorList>
    </citation>
    <scope>NUCLEOTIDE SEQUENCE [LARGE SCALE GENOMIC DNA]</scope>
    <source>
        <strain evidence="10">M83</strain>
    </source>
</reference>
<feature type="region of interest" description="Disordered" evidence="7">
    <location>
        <begin position="289"/>
        <end position="325"/>
    </location>
</feature>
<feature type="compositionally biased region" description="Basic and acidic residues" evidence="7">
    <location>
        <begin position="298"/>
        <end position="309"/>
    </location>
</feature>
<name>A0A1G9WJX1_9FIRM</name>
<keyword evidence="3" id="KW-0136">Cellulose degradation</keyword>
<evidence type="ECO:0000256" key="6">
    <source>
        <dbReference type="ARBA" id="ARBA00023326"/>
    </source>
</evidence>
<feature type="compositionally biased region" description="Acidic residues" evidence="7">
    <location>
        <begin position="311"/>
        <end position="325"/>
    </location>
</feature>
<dbReference type="PROSITE" id="PS00659">
    <property type="entry name" value="GLYCOSYL_HYDROL_F5"/>
    <property type="match status" value="1"/>
</dbReference>
<gene>
    <name evidence="9" type="ORF">SAMN05216544_1239</name>
</gene>
<keyword evidence="6" id="KW-0624">Polysaccharide degradation</keyword>
<dbReference type="InterPro" id="IPR017853">
    <property type="entry name" value="GH"/>
</dbReference>
<dbReference type="InterPro" id="IPR050386">
    <property type="entry name" value="Glycosyl_hydrolase_5"/>
</dbReference>
<dbReference type="Pfam" id="PF00150">
    <property type="entry name" value="Cellulase"/>
    <property type="match status" value="1"/>
</dbReference>
<dbReference type="GO" id="GO:0008422">
    <property type="term" value="F:beta-glucosidase activity"/>
    <property type="evidence" value="ECO:0007669"/>
    <property type="project" value="TreeGrafter"/>
</dbReference>
<dbReference type="GO" id="GO:0030245">
    <property type="term" value="P:cellulose catabolic process"/>
    <property type="evidence" value="ECO:0007669"/>
    <property type="project" value="UniProtKB-KW"/>
</dbReference>
<evidence type="ECO:0000256" key="1">
    <source>
        <dbReference type="ARBA" id="ARBA00005641"/>
    </source>
</evidence>
<keyword evidence="5" id="KW-0326">Glycosidase</keyword>
<dbReference type="GO" id="GO:0005576">
    <property type="term" value="C:extracellular region"/>
    <property type="evidence" value="ECO:0007669"/>
    <property type="project" value="TreeGrafter"/>
</dbReference>
<dbReference type="GO" id="GO:0009986">
    <property type="term" value="C:cell surface"/>
    <property type="evidence" value="ECO:0007669"/>
    <property type="project" value="TreeGrafter"/>
</dbReference>
<dbReference type="RefSeq" id="WP_074521408.1">
    <property type="nucleotide sequence ID" value="NZ_FNHZ01000003.1"/>
</dbReference>
<dbReference type="OrthoDB" id="9800955at2"/>
<comment type="similarity">
    <text evidence="1">Belongs to the glycosyl hydrolase 5 (cellulase A) family.</text>
</comment>